<proteinExistence type="predicted"/>
<dbReference type="GeneID" id="74943585"/>
<evidence type="ECO:0008006" key="3">
    <source>
        <dbReference type="Google" id="ProtNLM"/>
    </source>
</evidence>
<dbReference type="AlphaFoldDB" id="A0A9E7R086"/>
<organism evidence="1 2">
    <name type="scientific">Salinirubellus salinus</name>
    <dbReference type="NCBI Taxonomy" id="1364945"/>
    <lineage>
        <taxon>Archaea</taxon>
        <taxon>Methanobacteriati</taxon>
        <taxon>Methanobacteriota</taxon>
        <taxon>Stenosarchaea group</taxon>
        <taxon>Halobacteria</taxon>
        <taxon>Halobacteriales</taxon>
        <taxon>Natronomonadaceae</taxon>
        <taxon>Salinirubellus</taxon>
    </lineage>
</organism>
<sequence>MAYIYARHEVESYERWERVHEANAETRAAHGSLGSTVYRPTRGRDEAGTEVVLVVLEVADDRLDEMLAYSRSSELRETMEAAGVVGIRDSAVVEKVHEMDA</sequence>
<protein>
    <recommendedName>
        <fullName evidence="3">Cyclase</fullName>
    </recommendedName>
</protein>
<gene>
    <name evidence="1" type="ORF">N0B31_14145</name>
</gene>
<keyword evidence="2" id="KW-1185">Reference proteome</keyword>
<reference evidence="1" key="1">
    <citation type="submission" date="2022-09" db="EMBL/GenBank/DDBJ databases">
        <title>Diverse halophilic archaea isolated from saline environments.</title>
        <authorList>
            <person name="Cui H.-L."/>
        </authorList>
    </citation>
    <scope>NUCLEOTIDE SEQUENCE</scope>
    <source>
        <strain evidence="1">ZS-35-S2</strain>
    </source>
</reference>
<accession>A0A9E7R086</accession>
<evidence type="ECO:0000313" key="1">
    <source>
        <dbReference type="EMBL" id="UWM53279.1"/>
    </source>
</evidence>
<evidence type="ECO:0000313" key="2">
    <source>
        <dbReference type="Proteomes" id="UP001057580"/>
    </source>
</evidence>
<name>A0A9E7R086_9EURY</name>
<dbReference type="Proteomes" id="UP001057580">
    <property type="component" value="Chromosome"/>
</dbReference>
<dbReference type="RefSeq" id="WP_260592273.1">
    <property type="nucleotide sequence ID" value="NZ_CP104003.1"/>
</dbReference>
<dbReference type="EMBL" id="CP104003">
    <property type="protein sequence ID" value="UWM53279.1"/>
    <property type="molecule type" value="Genomic_DNA"/>
</dbReference>
<dbReference type="KEGG" id="ssai:N0B31_14145"/>